<dbReference type="STRING" id="542762.A0A4S4CYL6"/>
<evidence type="ECO:0000313" key="7">
    <source>
        <dbReference type="EMBL" id="THF94533.1"/>
    </source>
</evidence>
<keyword evidence="3 5" id="KW-0808">Transferase</keyword>
<dbReference type="Gene3D" id="3.40.50.2000">
    <property type="entry name" value="Glycogen Phosphorylase B"/>
    <property type="match status" value="2"/>
</dbReference>
<dbReference type="PANTHER" id="PTHR11926">
    <property type="entry name" value="GLUCOSYL/GLUCURONOSYL TRANSFERASES"/>
    <property type="match status" value="1"/>
</dbReference>
<dbReference type="FunFam" id="3.40.50.2000:FF:000057">
    <property type="entry name" value="Glycosyltransferase"/>
    <property type="match status" value="1"/>
</dbReference>
<dbReference type="EMBL" id="SDRB02013634">
    <property type="protein sequence ID" value="THF94533.1"/>
    <property type="molecule type" value="Genomic_DNA"/>
</dbReference>
<reference evidence="7 8" key="1">
    <citation type="journal article" date="2018" name="Proc. Natl. Acad. Sci. U.S.A.">
        <title>Draft genome sequence of Camellia sinensis var. sinensis provides insights into the evolution of the tea genome and tea quality.</title>
        <authorList>
            <person name="Wei C."/>
            <person name="Yang H."/>
            <person name="Wang S."/>
            <person name="Zhao J."/>
            <person name="Liu C."/>
            <person name="Gao L."/>
            <person name="Xia E."/>
            <person name="Lu Y."/>
            <person name="Tai Y."/>
            <person name="She G."/>
            <person name="Sun J."/>
            <person name="Cao H."/>
            <person name="Tong W."/>
            <person name="Gao Q."/>
            <person name="Li Y."/>
            <person name="Deng W."/>
            <person name="Jiang X."/>
            <person name="Wang W."/>
            <person name="Chen Q."/>
            <person name="Zhang S."/>
            <person name="Li H."/>
            <person name="Wu J."/>
            <person name="Wang P."/>
            <person name="Li P."/>
            <person name="Shi C."/>
            <person name="Zheng F."/>
            <person name="Jian J."/>
            <person name="Huang B."/>
            <person name="Shan D."/>
            <person name="Shi M."/>
            <person name="Fang C."/>
            <person name="Yue Y."/>
            <person name="Li F."/>
            <person name="Li D."/>
            <person name="Wei S."/>
            <person name="Han B."/>
            <person name="Jiang C."/>
            <person name="Yin Y."/>
            <person name="Xia T."/>
            <person name="Zhang Z."/>
            <person name="Bennetzen J.L."/>
            <person name="Zhao S."/>
            <person name="Wan X."/>
        </authorList>
    </citation>
    <scope>NUCLEOTIDE SEQUENCE [LARGE SCALE GENOMIC DNA]</scope>
    <source>
        <strain evidence="8">cv. Shuchazao</strain>
        <tissue evidence="7">Leaf</tissue>
    </source>
</reference>
<organism evidence="7 8">
    <name type="scientific">Camellia sinensis var. sinensis</name>
    <name type="common">China tea</name>
    <dbReference type="NCBI Taxonomy" id="542762"/>
    <lineage>
        <taxon>Eukaryota</taxon>
        <taxon>Viridiplantae</taxon>
        <taxon>Streptophyta</taxon>
        <taxon>Embryophyta</taxon>
        <taxon>Tracheophyta</taxon>
        <taxon>Spermatophyta</taxon>
        <taxon>Magnoliopsida</taxon>
        <taxon>eudicotyledons</taxon>
        <taxon>Gunneridae</taxon>
        <taxon>Pentapetalae</taxon>
        <taxon>asterids</taxon>
        <taxon>Ericales</taxon>
        <taxon>Theaceae</taxon>
        <taxon>Camellia</taxon>
    </lineage>
</organism>
<evidence type="ECO:0000256" key="1">
    <source>
        <dbReference type="ARBA" id="ARBA00009995"/>
    </source>
</evidence>
<dbReference type="Pfam" id="PF00201">
    <property type="entry name" value="UDPGT"/>
    <property type="match status" value="1"/>
</dbReference>
<comment type="similarity">
    <text evidence="1 5">Belongs to the UDP-glycosyltransferase family.</text>
</comment>
<dbReference type="PROSITE" id="PS00375">
    <property type="entry name" value="UDPGT"/>
    <property type="match status" value="1"/>
</dbReference>
<gene>
    <name evidence="7" type="ORF">TEA_016465</name>
</gene>
<dbReference type="InterPro" id="IPR035595">
    <property type="entry name" value="UDP_glycos_trans_CS"/>
</dbReference>
<protein>
    <recommendedName>
        <fullName evidence="6">Glycosyltransferase</fullName>
        <ecNumber evidence="6">2.4.1.-</ecNumber>
    </recommendedName>
</protein>
<dbReference type="GO" id="GO:0080044">
    <property type="term" value="F:quercetin 7-O-glucosyltransferase activity"/>
    <property type="evidence" value="ECO:0007669"/>
    <property type="project" value="TreeGrafter"/>
</dbReference>
<proteinExistence type="inferred from homology"/>
<dbReference type="Proteomes" id="UP000306102">
    <property type="component" value="Unassembled WGS sequence"/>
</dbReference>
<dbReference type="AlphaFoldDB" id="A0A4S4CYL6"/>
<evidence type="ECO:0000256" key="3">
    <source>
        <dbReference type="ARBA" id="ARBA00022679"/>
    </source>
</evidence>
<dbReference type="InterPro" id="IPR002213">
    <property type="entry name" value="UDP_glucos_trans"/>
</dbReference>
<evidence type="ECO:0000256" key="2">
    <source>
        <dbReference type="ARBA" id="ARBA00022676"/>
    </source>
</evidence>
<name>A0A4S4CYL6_CAMSN</name>
<accession>A0A4S4CYL6</accession>
<dbReference type="CDD" id="cd03784">
    <property type="entry name" value="GT1_Gtf-like"/>
    <property type="match status" value="1"/>
</dbReference>
<evidence type="ECO:0000256" key="5">
    <source>
        <dbReference type="RuleBase" id="RU003718"/>
    </source>
</evidence>
<dbReference type="PANTHER" id="PTHR11926:SF1553">
    <property type="entry name" value="GLYCOSYLTRANSFERASE"/>
    <property type="match status" value="1"/>
</dbReference>
<dbReference type="GO" id="GO:0009813">
    <property type="term" value="P:flavonoid biosynthetic process"/>
    <property type="evidence" value="ECO:0007669"/>
    <property type="project" value="UniProtKB-KW"/>
</dbReference>
<dbReference type="FunFam" id="3.40.50.2000:FF:000019">
    <property type="entry name" value="Glycosyltransferase"/>
    <property type="match status" value="1"/>
</dbReference>
<evidence type="ECO:0000256" key="4">
    <source>
        <dbReference type="ARBA" id="ARBA00023241"/>
    </source>
</evidence>
<dbReference type="SUPFAM" id="SSF53756">
    <property type="entry name" value="UDP-Glycosyltransferase/glycogen phosphorylase"/>
    <property type="match status" value="1"/>
</dbReference>
<dbReference type="EC" id="2.4.1.-" evidence="6"/>
<evidence type="ECO:0000256" key="6">
    <source>
        <dbReference type="RuleBase" id="RU362057"/>
    </source>
</evidence>
<comment type="caution">
    <text evidence="7">The sequence shown here is derived from an EMBL/GenBank/DDBJ whole genome shotgun (WGS) entry which is preliminary data.</text>
</comment>
<keyword evidence="2 5" id="KW-0328">Glycosyltransferase</keyword>
<keyword evidence="8" id="KW-1185">Reference proteome</keyword>
<keyword evidence="4" id="KW-0284">Flavonoid biosynthesis</keyword>
<dbReference type="GO" id="GO:0080043">
    <property type="term" value="F:quercetin 3-O-glucosyltransferase activity"/>
    <property type="evidence" value="ECO:0007669"/>
    <property type="project" value="TreeGrafter"/>
</dbReference>
<sequence>METPNRAYKAHVLVLPYPAQGHINPMLQFSKRLVARGVKATLANSVYISKSTHKDPISTIDTDTFSDGHDDGGYDKAESPEAYLTKLRDVGSQTLASLIKKLDGLGRPVDALIYDGFLPWALDVAKELGILGVVFFTQTCAVNSIYYHVYEGLLSLPFSPDSTILLPGLPPLEPCETPSFVYAYGLHPSFYDLLVNQFCNVDKADWVLFNTFYELEKEVVDWMSKLWRVRTIGPTLPSMYLDQKLKDDTDYGINLFKPHSTVCMNWLNAKPSGSVVYVSFGSMAQFEPEQMEEIAWGLNQSNYNFLWVVRETEEAKLPNNFINDTAEKGLVVTWSPQLEVLAHESIGCFVTHCGFNSILEALSLGVPMVGVPYWSDQATNAKFVEDVWGIGIRAKMDDKGIVRREVLEACMKEVIEGEKKNDVKMNAMKWKKLAKEALGDGGSSDKNIDEFIAELARS</sequence>
<evidence type="ECO:0000313" key="8">
    <source>
        <dbReference type="Proteomes" id="UP000306102"/>
    </source>
</evidence>